<protein>
    <submittedName>
        <fullName evidence="1">Uncharacterized protein</fullName>
    </submittedName>
</protein>
<reference evidence="1 2" key="1">
    <citation type="journal article" date="2017" name="Int. J. Parasitol.">
        <title>The genome of the protozoan parasite Cystoisospora suis and a reverse vaccinology approach to identify vaccine candidates.</title>
        <authorList>
            <person name="Palmieri N."/>
            <person name="Shrestha A."/>
            <person name="Ruttkowski B."/>
            <person name="Beck T."/>
            <person name="Vogl C."/>
            <person name="Tomley F."/>
            <person name="Blake D.P."/>
            <person name="Joachim A."/>
        </authorList>
    </citation>
    <scope>NUCLEOTIDE SEQUENCE [LARGE SCALE GENOMIC DNA]</scope>
    <source>
        <strain evidence="1 2">Wien I</strain>
    </source>
</reference>
<dbReference type="VEuPathDB" id="ToxoDB:CSUI_004086"/>
<dbReference type="RefSeq" id="XP_067923746.1">
    <property type="nucleotide sequence ID" value="XM_068064281.1"/>
</dbReference>
<dbReference type="Proteomes" id="UP000221165">
    <property type="component" value="Unassembled WGS sequence"/>
</dbReference>
<evidence type="ECO:0000313" key="2">
    <source>
        <dbReference type="Proteomes" id="UP000221165"/>
    </source>
</evidence>
<keyword evidence="2" id="KW-1185">Reference proteome</keyword>
<accession>A0A2C6L020</accession>
<organism evidence="1 2">
    <name type="scientific">Cystoisospora suis</name>
    <dbReference type="NCBI Taxonomy" id="483139"/>
    <lineage>
        <taxon>Eukaryota</taxon>
        <taxon>Sar</taxon>
        <taxon>Alveolata</taxon>
        <taxon>Apicomplexa</taxon>
        <taxon>Conoidasida</taxon>
        <taxon>Coccidia</taxon>
        <taxon>Eucoccidiorida</taxon>
        <taxon>Eimeriorina</taxon>
        <taxon>Sarcocystidae</taxon>
        <taxon>Cystoisospora</taxon>
    </lineage>
</organism>
<proteinExistence type="predicted"/>
<dbReference type="AlphaFoldDB" id="A0A2C6L020"/>
<comment type="caution">
    <text evidence="1">The sequence shown here is derived from an EMBL/GenBank/DDBJ whole genome shotgun (WGS) entry which is preliminary data.</text>
</comment>
<sequence length="104" mass="11842">MNFLKTRYRHGSPVETISSRGFSRRRSACKERKKLLSCCLSLGDKIGLKGNHPINLVSKDEQVNLFSSFLHADFFSTSSKEEFCVSEVFSERKDSHQPEKANLS</sequence>
<name>A0A2C6L020_9APIC</name>
<dbReference type="GeneID" id="94427492"/>
<gene>
    <name evidence="1" type="ORF">CSUI_004086</name>
</gene>
<dbReference type="EMBL" id="MIGC01001842">
    <property type="protein sequence ID" value="PHJ22069.1"/>
    <property type="molecule type" value="Genomic_DNA"/>
</dbReference>
<evidence type="ECO:0000313" key="1">
    <source>
        <dbReference type="EMBL" id="PHJ22069.1"/>
    </source>
</evidence>